<evidence type="ECO:0000256" key="2">
    <source>
        <dbReference type="ARBA" id="ARBA00022729"/>
    </source>
</evidence>
<dbReference type="InterPro" id="IPR017938">
    <property type="entry name" value="Riboflavin_synthase-like_b-brl"/>
</dbReference>
<dbReference type="SUPFAM" id="SSF63380">
    <property type="entry name" value="Riboflavin synthase domain-like"/>
    <property type="match status" value="1"/>
</dbReference>
<organism evidence="7 8">
    <name type="scientific">Hyunsoonleella flava</name>
    <dbReference type="NCBI Taxonomy" id="2527939"/>
    <lineage>
        <taxon>Bacteria</taxon>
        <taxon>Pseudomonadati</taxon>
        <taxon>Bacteroidota</taxon>
        <taxon>Flavobacteriia</taxon>
        <taxon>Flavobacteriales</taxon>
        <taxon>Flavobacteriaceae</taxon>
    </lineage>
</organism>
<dbReference type="GO" id="GO:0016491">
    <property type="term" value="F:oxidoreductase activity"/>
    <property type="evidence" value="ECO:0007669"/>
    <property type="project" value="InterPro"/>
</dbReference>
<gene>
    <name evidence="7" type="ORF">EYD45_06815</name>
</gene>
<protein>
    <submittedName>
        <fullName evidence="7">FAD-binding protein</fullName>
    </submittedName>
</protein>
<keyword evidence="5" id="KW-0520">NAD</keyword>
<dbReference type="Proteomes" id="UP000291142">
    <property type="component" value="Unassembled WGS sequence"/>
</dbReference>
<evidence type="ECO:0000259" key="6">
    <source>
        <dbReference type="Pfam" id="PF01593"/>
    </source>
</evidence>
<dbReference type="Gene3D" id="3.50.50.60">
    <property type="entry name" value="FAD/NAD(P)-binding domain"/>
    <property type="match status" value="2"/>
</dbReference>
<dbReference type="InterPro" id="IPR002937">
    <property type="entry name" value="Amino_oxidase"/>
</dbReference>
<evidence type="ECO:0000256" key="4">
    <source>
        <dbReference type="ARBA" id="ARBA00022857"/>
    </source>
</evidence>
<dbReference type="RefSeq" id="WP_130963795.1">
    <property type="nucleotide sequence ID" value="NZ_SIRT01000004.1"/>
</dbReference>
<dbReference type="PANTHER" id="PTHR46091:SF3">
    <property type="entry name" value="AMINE OXIDASE DOMAIN-CONTAINING PROTEIN"/>
    <property type="match status" value="1"/>
</dbReference>
<keyword evidence="2" id="KW-0732">Signal</keyword>
<dbReference type="Pfam" id="PF01593">
    <property type="entry name" value="Amino_oxidase"/>
    <property type="match status" value="1"/>
</dbReference>
<evidence type="ECO:0000313" key="7">
    <source>
        <dbReference type="EMBL" id="TBN04325.1"/>
    </source>
</evidence>
<sequence length="611" mass="68852">MKYNTIIIGGGLAGLTAGATLSKFGKKVLLLEQHHKPGGCATTFKRGDFIIEVGLHEMSGLTENGSITQIFKMLEVDKNVQFKKVPEFYGVISDKEDFVMPHGYDAATKALIDKYPEDEKGIKRFIKLIAGVRKEATEQPRSPLVRKLIYPLMPLLYPNLVEATKHTVGSWLDKYITNENAKLDIIAHIVYWGDDPYTLSMFYFGTPFSGFIENGGHFIKGGSQELSNYLASYIEKNGGSILLGKRVEKIIIKKGMATGVTFRDNFSKSLESITISYDNVIANCAIPTVPQMLDEPYVTQLQEKISAKTNSCSLLCIYLGFNTDVKKFGVKYYSNVFQGDDVKALKDIYTNHHGDWSKRRFIFVDYNKVDSGLAPAHKSEGVICAVDYIEDWENLNKKDYNAKKEEIAQVLLQRLEKQYPGIRDSIEYYEVSTSKTIKRYTSNPSGSVYGYAQTKDQIANKRFRNNFLIPNLYFASAWAFPGGGFEGSIQGGFLAALQMNKDKIWSNCDNEKYVDGRMVSLLKRKNIDNKIVELSFRKPAGFKYQKGQYAILNLTNPKVEKLDLPYRWLPVTSNGEEDILMFNIELDDSSFSKSCEQSDIGDKAIVYGPLG</sequence>
<comment type="caution">
    <text evidence="7">The sequence shown here is derived from an EMBL/GenBank/DDBJ whole genome shotgun (WGS) entry which is preliminary data.</text>
</comment>
<dbReference type="Gene3D" id="2.40.30.10">
    <property type="entry name" value="Translation factors"/>
    <property type="match status" value="1"/>
</dbReference>
<accession>A0A4V2JA59</accession>
<evidence type="ECO:0000313" key="8">
    <source>
        <dbReference type="Proteomes" id="UP000291142"/>
    </source>
</evidence>
<dbReference type="EMBL" id="SIRT01000004">
    <property type="protein sequence ID" value="TBN04325.1"/>
    <property type="molecule type" value="Genomic_DNA"/>
</dbReference>
<name>A0A4V2JA59_9FLAO</name>
<evidence type="ECO:0000256" key="3">
    <source>
        <dbReference type="ARBA" id="ARBA00022827"/>
    </source>
</evidence>
<dbReference type="SUPFAM" id="SSF51905">
    <property type="entry name" value="FAD/NAD(P)-binding domain"/>
    <property type="match status" value="1"/>
</dbReference>
<dbReference type="InterPro" id="IPR036188">
    <property type="entry name" value="FAD/NAD-bd_sf"/>
</dbReference>
<evidence type="ECO:0000256" key="1">
    <source>
        <dbReference type="ARBA" id="ARBA00022630"/>
    </source>
</evidence>
<dbReference type="AlphaFoldDB" id="A0A4V2JA59"/>
<dbReference type="PANTHER" id="PTHR46091">
    <property type="entry name" value="BLR7054 PROTEIN"/>
    <property type="match status" value="1"/>
</dbReference>
<dbReference type="InterPro" id="IPR052206">
    <property type="entry name" value="Retinol_saturase"/>
</dbReference>
<dbReference type="OrthoDB" id="9789468at2"/>
<keyword evidence="3" id="KW-0274">FAD</keyword>
<keyword evidence="4" id="KW-0521">NADP</keyword>
<reference evidence="7 8" key="1">
    <citation type="submission" date="2019-02" db="EMBL/GenBank/DDBJ databases">
        <title>Hyunsoonleella sp., isolated from marine sediment.</title>
        <authorList>
            <person name="Liu B.-T."/>
        </authorList>
    </citation>
    <scope>NUCLEOTIDE SEQUENCE [LARGE SCALE GENOMIC DNA]</scope>
    <source>
        <strain evidence="7 8">T58</strain>
    </source>
</reference>
<keyword evidence="1" id="KW-0285">Flavoprotein</keyword>
<feature type="domain" description="Amine oxidase" evidence="6">
    <location>
        <begin position="12"/>
        <end position="497"/>
    </location>
</feature>
<evidence type="ECO:0000256" key="5">
    <source>
        <dbReference type="ARBA" id="ARBA00023027"/>
    </source>
</evidence>
<keyword evidence="8" id="KW-1185">Reference proteome</keyword>
<proteinExistence type="predicted"/>